<dbReference type="PANTHER" id="PTHR31398:SF0">
    <property type="entry name" value="MEIOTIC NUCLEAR DIVISION PROTEIN 1 HOMOLOG"/>
    <property type="match status" value="1"/>
</dbReference>
<evidence type="ECO:0000313" key="2">
    <source>
        <dbReference type="EMBL" id="EGR29607.1"/>
    </source>
</evidence>
<proteinExistence type="predicted"/>
<dbReference type="Proteomes" id="UP000008983">
    <property type="component" value="Unassembled WGS sequence"/>
</dbReference>
<dbReference type="PANTHER" id="PTHR31398">
    <property type="entry name" value="MEIOTIC NUCLEAR DIVISION PROTEIN 1 HOMOLOG"/>
    <property type="match status" value="1"/>
</dbReference>
<dbReference type="GO" id="GO:0007131">
    <property type="term" value="P:reciprocal meiotic recombination"/>
    <property type="evidence" value="ECO:0007669"/>
    <property type="project" value="TreeGrafter"/>
</dbReference>
<evidence type="ECO:0000256" key="1">
    <source>
        <dbReference type="SAM" id="Phobius"/>
    </source>
</evidence>
<reference evidence="2 3" key="1">
    <citation type="submission" date="2011-07" db="EMBL/GenBank/DDBJ databases">
        <authorList>
            <person name="Coyne R."/>
            <person name="Brami D."/>
            <person name="Johnson J."/>
            <person name="Hostetler J."/>
            <person name="Hannick L."/>
            <person name="Clark T."/>
            <person name="Cassidy-Hanley D."/>
            <person name="Inman J."/>
        </authorList>
    </citation>
    <scope>NUCLEOTIDE SEQUENCE [LARGE SCALE GENOMIC DNA]</scope>
    <source>
        <strain evidence="2 3">G5</strain>
    </source>
</reference>
<gene>
    <name evidence="2" type="ORF">IMG5_152080</name>
</gene>
<keyword evidence="3" id="KW-1185">Reference proteome</keyword>
<feature type="transmembrane region" description="Helical" evidence="1">
    <location>
        <begin position="30"/>
        <end position="52"/>
    </location>
</feature>
<dbReference type="eggNOG" id="ENOG502SJ6P">
    <property type="taxonomic scope" value="Eukaryota"/>
</dbReference>
<name>G0QYT2_ICHMU</name>
<dbReference type="EMBL" id="GL984126">
    <property type="protein sequence ID" value="EGR29607.1"/>
    <property type="molecule type" value="Genomic_DNA"/>
</dbReference>
<keyword evidence="1" id="KW-0472">Membrane</keyword>
<dbReference type="OrthoDB" id="297833at2759"/>
<dbReference type="RefSeq" id="XP_004030843.1">
    <property type="nucleotide sequence ID" value="XM_004030795.1"/>
</dbReference>
<dbReference type="OMA" id="IITIEFT"/>
<protein>
    <recommendedName>
        <fullName evidence="4">Transmembrane protein</fullName>
    </recommendedName>
</protein>
<evidence type="ECO:0000313" key="3">
    <source>
        <dbReference type="Proteomes" id="UP000008983"/>
    </source>
</evidence>
<keyword evidence="1" id="KW-0812">Transmembrane</keyword>
<dbReference type="InParanoid" id="G0QYT2"/>
<evidence type="ECO:0008006" key="4">
    <source>
        <dbReference type="Google" id="ProtNLM"/>
    </source>
</evidence>
<dbReference type="GO" id="GO:0005634">
    <property type="term" value="C:nucleus"/>
    <property type="evidence" value="ECO:0007669"/>
    <property type="project" value="TreeGrafter"/>
</dbReference>
<organism evidence="2 3">
    <name type="scientific">Ichthyophthirius multifiliis</name>
    <name type="common">White spot disease agent</name>
    <name type="synonym">Ich</name>
    <dbReference type="NCBI Taxonomy" id="5932"/>
    <lineage>
        <taxon>Eukaryota</taxon>
        <taxon>Sar</taxon>
        <taxon>Alveolata</taxon>
        <taxon>Ciliophora</taxon>
        <taxon>Intramacronucleata</taxon>
        <taxon>Oligohymenophorea</taxon>
        <taxon>Hymenostomatida</taxon>
        <taxon>Ophryoglenina</taxon>
        <taxon>Ichthyophthirius</taxon>
    </lineage>
</organism>
<dbReference type="GeneID" id="14905729"/>
<accession>G0QYT2</accession>
<keyword evidence="1" id="KW-1133">Transmembrane helix</keyword>
<sequence length="413" mass="48702">MQKLYIKFNQLIKNLDLFGQPIGLHMNDSLFFKTGFGGFMSLISITLVLLFFNSSINLFINKEEVLVKQDRRYSIDPFKSQLNTDRFMFMTSILPQTSTLQFLKNPYFNITMEQVSVVREGSTRKRKSYYIELEPCQDYHFENLNSETDFVQIYKQFGTDFLCPTLKSIMFIEGLFQSSTFSYISLKVVPCQESSDQNRKWIPQSCATKEQIQNVIQQKGFHAIGFYHTNFVLNPDKSKNYFTNYISDKLYFTFVPKQMAKVVDIYFQDIEVNTDQSLIPFKKIESQFFLTQESNDIRETTELGREDTAFVTLTLRKSPYVTKINRSFKKISQLMSELGGFIQIIFAATRILMMNTHEDNPQLSEIEQISNKQEEIKKLNLVKYDQLELRKQKMDFMLAQQIFKRQIMWNIQK</sequence>
<dbReference type="AlphaFoldDB" id="G0QYT2"/>